<keyword evidence="6 10" id="KW-0413">Isomerase</keyword>
<keyword evidence="4 8" id="KW-0479">Metal-binding</keyword>
<evidence type="ECO:0000259" key="9">
    <source>
        <dbReference type="Pfam" id="PF20511"/>
    </source>
</evidence>
<feature type="active site" evidence="7">
    <location>
        <position position="313"/>
    </location>
</feature>
<proteinExistence type="inferred from homology"/>
<comment type="caution">
    <text evidence="10">The sequence shown here is derived from an EMBL/GenBank/DDBJ whole genome shotgun (WGS) entry which is preliminary data.</text>
</comment>
<dbReference type="SUPFAM" id="SSF51182">
    <property type="entry name" value="RmlC-like cupins"/>
    <property type="match status" value="1"/>
</dbReference>
<comment type="similarity">
    <text evidence="2">Belongs to the mannose-6-phosphate isomerase type 1 family.</text>
</comment>
<evidence type="ECO:0000256" key="6">
    <source>
        <dbReference type="ARBA" id="ARBA00023235"/>
    </source>
</evidence>
<dbReference type="GO" id="GO:0009298">
    <property type="term" value="P:GDP-mannose biosynthetic process"/>
    <property type="evidence" value="ECO:0007669"/>
    <property type="project" value="InterPro"/>
</dbReference>
<evidence type="ECO:0000313" key="10">
    <source>
        <dbReference type="EMBL" id="TFB95063.1"/>
    </source>
</evidence>
<evidence type="ECO:0000256" key="3">
    <source>
        <dbReference type="ARBA" id="ARBA00011956"/>
    </source>
</evidence>
<feature type="binding site" evidence="8">
    <location>
        <position position="113"/>
    </location>
    <ligand>
        <name>Zn(2+)</name>
        <dbReference type="ChEBI" id="CHEBI:29105"/>
    </ligand>
</feature>
<dbReference type="InterPro" id="IPR046457">
    <property type="entry name" value="PMI_typeI_cat"/>
</dbReference>
<dbReference type="GO" id="GO:0005829">
    <property type="term" value="C:cytosol"/>
    <property type="evidence" value="ECO:0007669"/>
    <property type="project" value="TreeGrafter"/>
</dbReference>
<comment type="cofactor">
    <cofactor evidence="8">
        <name>Zn(2+)</name>
        <dbReference type="ChEBI" id="CHEBI:29105"/>
    </cofactor>
    <text evidence="8">Binds 1 zinc ion per subunit.</text>
</comment>
<keyword evidence="5 8" id="KW-0862">Zinc</keyword>
<dbReference type="AlphaFoldDB" id="A0A1H8KQB5"/>
<evidence type="ECO:0000256" key="5">
    <source>
        <dbReference type="ARBA" id="ARBA00022833"/>
    </source>
</evidence>
<dbReference type="PIRSF" id="PIRSF001480">
    <property type="entry name" value="Mannose-6-phosphate_isomerase"/>
    <property type="match status" value="1"/>
</dbReference>
<feature type="binding site" evidence="8">
    <location>
        <position position="294"/>
    </location>
    <ligand>
        <name>Zn(2+)</name>
        <dbReference type="ChEBI" id="CHEBI:29105"/>
    </ligand>
</feature>
<gene>
    <name evidence="10" type="primary">manA</name>
    <name evidence="10" type="ORF">E3O10_01065</name>
</gene>
<dbReference type="OrthoDB" id="9792649at2"/>
<evidence type="ECO:0000313" key="11">
    <source>
        <dbReference type="Proteomes" id="UP000297654"/>
    </source>
</evidence>
<dbReference type="STRING" id="1424661.SAMN05216281_12029"/>
<dbReference type="Pfam" id="PF20511">
    <property type="entry name" value="PMI_typeI_cat"/>
    <property type="match status" value="1"/>
</dbReference>
<reference evidence="10 11" key="1">
    <citation type="submission" date="2019-03" db="EMBL/GenBank/DDBJ databases">
        <title>Genomics of glacier-inhabiting Cryobacterium strains.</title>
        <authorList>
            <person name="Liu Q."/>
            <person name="Xin Y.-H."/>
        </authorList>
    </citation>
    <scope>NUCLEOTIDE SEQUENCE [LARGE SCALE GENOMIC DNA]</scope>
    <source>
        <strain evidence="10 11">Hh15</strain>
    </source>
</reference>
<evidence type="ECO:0000256" key="2">
    <source>
        <dbReference type="ARBA" id="ARBA00010772"/>
    </source>
</evidence>
<dbReference type="InterPro" id="IPR014710">
    <property type="entry name" value="RmlC-like_jellyroll"/>
</dbReference>
<dbReference type="RefSeq" id="WP_092112054.1">
    <property type="nucleotide sequence ID" value="NZ_FOCN01000020.1"/>
</dbReference>
<feature type="domain" description="Phosphomannose isomerase type I catalytic" evidence="9">
    <location>
        <begin position="6"/>
        <end position="168"/>
    </location>
</feature>
<accession>A0A1H8KQB5</accession>
<dbReference type="CDD" id="cd07011">
    <property type="entry name" value="cupin_PMI_type_I_N"/>
    <property type="match status" value="1"/>
</dbReference>
<dbReference type="InterPro" id="IPR011051">
    <property type="entry name" value="RmlC_Cupin_sf"/>
</dbReference>
<organism evidence="10 11">
    <name type="scientific">Cryobacterium luteum</name>
    <dbReference type="NCBI Taxonomy" id="1424661"/>
    <lineage>
        <taxon>Bacteria</taxon>
        <taxon>Bacillati</taxon>
        <taxon>Actinomycetota</taxon>
        <taxon>Actinomycetes</taxon>
        <taxon>Micrococcales</taxon>
        <taxon>Microbacteriaceae</taxon>
        <taxon>Cryobacterium</taxon>
    </lineage>
</organism>
<dbReference type="NCBIfam" id="TIGR00218">
    <property type="entry name" value="manA"/>
    <property type="match status" value="1"/>
</dbReference>
<dbReference type="GO" id="GO:0008270">
    <property type="term" value="F:zinc ion binding"/>
    <property type="evidence" value="ECO:0007669"/>
    <property type="project" value="InterPro"/>
</dbReference>
<dbReference type="EMBL" id="SOFF01000004">
    <property type="protein sequence ID" value="TFB95063.1"/>
    <property type="molecule type" value="Genomic_DNA"/>
</dbReference>
<dbReference type="InterPro" id="IPR001250">
    <property type="entry name" value="Man6P_Isoase-1"/>
</dbReference>
<dbReference type="Proteomes" id="UP000297654">
    <property type="component" value="Unassembled WGS sequence"/>
</dbReference>
<protein>
    <recommendedName>
        <fullName evidence="3">mannose-6-phosphate isomerase</fullName>
        <ecNumber evidence="3">5.3.1.8</ecNumber>
    </recommendedName>
</protein>
<keyword evidence="11" id="KW-1185">Reference proteome</keyword>
<evidence type="ECO:0000256" key="1">
    <source>
        <dbReference type="ARBA" id="ARBA00000757"/>
    </source>
</evidence>
<sequence>MFVGIANTPRNYAWGSTHAIADLLGRTSSGGPEAELWLGAHAGSPSVIEDPALVGGFSNLAEWIAAAPEAALGVDWASREADAGGPAAGRKTVAPRLPFLLKILAAGRPLSLQAHPTTEQARAGFELENEAGIPVDAGNRNYRDPFHKPELIFALSDTFEALCGFRPLAEVRGIIAELRLLDLATEQPQAAVLDLLDNHLARGLSDTVDWLLRDGRGGDSGEVEWLVERVVALADHAAFLAEGGASIGYARELATVRTLAAEYPGDPGIVLALLLNRISLKRGEAKYLPAGNIHAYLSGLGVELMAASDNVVRGGLTPKHVDIDELLAVLDFTPQHEPYLVPVVLAPGVSVYQPGVTEFELVHIEADADAASATPVPMRQITLTGPAIAICTAGGFLVAGAGSSRPLKRGQAVYVTPDEGTLTFAGTGEVFLAMPGA</sequence>
<dbReference type="PANTHER" id="PTHR10309:SF0">
    <property type="entry name" value="MANNOSE-6-PHOSPHATE ISOMERASE"/>
    <property type="match status" value="1"/>
</dbReference>
<dbReference type="PANTHER" id="PTHR10309">
    <property type="entry name" value="MANNOSE-6-PHOSPHATE ISOMERASE"/>
    <property type="match status" value="1"/>
</dbReference>
<evidence type="ECO:0000256" key="8">
    <source>
        <dbReference type="PIRSR" id="PIRSR001480-2"/>
    </source>
</evidence>
<dbReference type="PRINTS" id="PR00714">
    <property type="entry name" value="MAN6PISMRASE"/>
</dbReference>
<feature type="binding site" evidence="8">
    <location>
        <position position="150"/>
    </location>
    <ligand>
        <name>Zn(2+)</name>
        <dbReference type="ChEBI" id="CHEBI:29105"/>
    </ligand>
</feature>
<evidence type="ECO:0000256" key="7">
    <source>
        <dbReference type="PIRSR" id="PIRSR001480-1"/>
    </source>
</evidence>
<evidence type="ECO:0000256" key="4">
    <source>
        <dbReference type="ARBA" id="ARBA00022723"/>
    </source>
</evidence>
<comment type="catalytic activity">
    <reaction evidence="1">
        <text>D-mannose 6-phosphate = D-fructose 6-phosphate</text>
        <dbReference type="Rhea" id="RHEA:12356"/>
        <dbReference type="ChEBI" id="CHEBI:58735"/>
        <dbReference type="ChEBI" id="CHEBI:61527"/>
        <dbReference type="EC" id="5.3.1.8"/>
    </reaction>
</comment>
<dbReference type="Gene3D" id="2.60.120.10">
    <property type="entry name" value="Jelly Rolls"/>
    <property type="match status" value="2"/>
</dbReference>
<feature type="binding site" evidence="8">
    <location>
        <position position="115"/>
    </location>
    <ligand>
        <name>Zn(2+)</name>
        <dbReference type="ChEBI" id="CHEBI:29105"/>
    </ligand>
</feature>
<dbReference type="GO" id="GO:0004476">
    <property type="term" value="F:mannose-6-phosphate isomerase activity"/>
    <property type="evidence" value="ECO:0007669"/>
    <property type="project" value="UniProtKB-EC"/>
</dbReference>
<dbReference type="GO" id="GO:0005975">
    <property type="term" value="P:carbohydrate metabolic process"/>
    <property type="evidence" value="ECO:0007669"/>
    <property type="project" value="InterPro"/>
</dbReference>
<dbReference type="Gene3D" id="1.10.441.10">
    <property type="entry name" value="Phosphomannose Isomerase, domain 2"/>
    <property type="match status" value="1"/>
</dbReference>
<name>A0A1H8KQB5_9MICO</name>
<dbReference type="EC" id="5.3.1.8" evidence="3"/>
<dbReference type="InterPro" id="IPR016305">
    <property type="entry name" value="Mannose-6-P_Isomerase"/>
</dbReference>